<organism evidence="1">
    <name type="scientific">hydrothermal vent metagenome</name>
    <dbReference type="NCBI Taxonomy" id="652676"/>
    <lineage>
        <taxon>unclassified sequences</taxon>
        <taxon>metagenomes</taxon>
        <taxon>ecological metagenomes</taxon>
    </lineage>
</organism>
<proteinExistence type="predicted"/>
<gene>
    <name evidence="1" type="ORF">MNB_SV-14-1503</name>
</gene>
<accession>A0A1W1CKL9</accession>
<name>A0A1W1CKL9_9ZZZZ</name>
<reference evidence="1" key="1">
    <citation type="submission" date="2016-10" db="EMBL/GenBank/DDBJ databases">
        <authorList>
            <person name="de Groot N.N."/>
        </authorList>
    </citation>
    <scope>NUCLEOTIDE SEQUENCE</scope>
</reference>
<protein>
    <submittedName>
        <fullName evidence="1">Uncharacterized protein</fullName>
    </submittedName>
</protein>
<dbReference type="AlphaFoldDB" id="A0A1W1CKL9"/>
<sequence length="85" mass="9965">MAKKRLTLSAITAVTKDIPIQEEEKKVPKKVKLKDLEKFQKSVRFPLLWKEEIEKSIDYPNDLSSFIVEAIKEKMERENINTFIG</sequence>
<evidence type="ECO:0000313" key="1">
    <source>
        <dbReference type="EMBL" id="SFV66247.1"/>
    </source>
</evidence>
<dbReference type="EMBL" id="FPHN01000199">
    <property type="protein sequence ID" value="SFV66247.1"/>
    <property type="molecule type" value="Genomic_DNA"/>
</dbReference>